<organism evidence="2 3">
    <name type="scientific">Jilunia laotingensis</name>
    <dbReference type="NCBI Taxonomy" id="2763675"/>
    <lineage>
        <taxon>Bacteria</taxon>
        <taxon>Pseudomonadati</taxon>
        <taxon>Bacteroidota</taxon>
        <taxon>Bacteroidia</taxon>
        <taxon>Bacteroidales</taxon>
        <taxon>Bacteroidaceae</taxon>
        <taxon>Jilunia</taxon>
    </lineage>
</organism>
<dbReference type="Gene3D" id="2.60.40.1120">
    <property type="entry name" value="Carboxypeptidase-like, regulatory domain"/>
    <property type="match status" value="1"/>
</dbReference>
<dbReference type="InterPro" id="IPR008969">
    <property type="entry name" value="CarboxyPept-like_regulatory"/>
</dbReference>
<dbReference type="Pfam" id="PF13004">
    <property type="entry name" value="BACON"/>
    <property type="match status" value="1"/>
</dbReference>
<proteinExistence type="predicted"/>
<accession>A0A926F305</accession>
<dbReference type="Proteomes" id="UP000651085">
    <property type="component" value="Unassembled WGS sequence"/>
</dbReference>
<name>A0A926F305_9BACT</name>
<comment type="caution">
    <text evidence="2">The sequence shown here is derived from an EMBL/GenBank/DDBJ whole genome shotgun (WGS) entry which is preliminary data.</text>
</comment>
<sequence>MKNKILLASVFNLFLILFIVHGCSLEEASFTCEIKGTVYKTDGLPLEGAKLELRLADSKLETQTESDGSFIFKNVEPGLGVLISKKEEYISQKTNLFLKGKHTEHYDITLYSIAEQSFLKLNEGERIIENQDTIINISVESNVDYYLSANTDWITIPSNSFSGSNIVTLKIKENDTYLERTAEIIFKGEYDVNSKFIVTQKAGPALKLVYSENTDNPVLAQKEGVFFHFNRSVKIVKLTSTSQPSSELTVNLLNQGETVHIIGIKVPPFKESSFKLVVQATDCTQRSIPLDLKGYIARTTSIDCPTYMLFTDNTHCLAYSSSTWQIIDLPQMTPIITIPNSYLYSMPSYNTNNKMIYAIRMKGYTNYYADLYHAISGNFVEEVPLNFNSSNGLRAMIFGDNGIGLCLTNNRIYSINSHQNHQIELIPGYDITKNPHQIESLLVSNVETCDNGNGFILYGNNPINMVAYVDAATLEIKKVCNATSENYCGVSPRTPFVAISNPNSLQLINIISGTKTNFKTPSTDYNTIKLLDNGTEVTHILFIAYEKIYILQCSNNQTQEIDMRGGVWMSSSLDSQNAIFMFEVGQNCEYYLIDTNLLKLAQ</sequence>
<dbReference type="EMBL" id="JACRTF010000001">
    <property type="protein sequence ID" value="MBC8593198.1"/>
    <property type="molecule type" value="Genomic_DNA"/>
</dbReference>
<evidence type="ECO:0000313" key="3">
    <source>
        <dbReference type="Proteomes" id="UP000651085"/>
    </source>
</evidence>
<reference evidence="2" key="1">
    <citation type="submission" date="2020-08" db="EMBL/GenBank/DDBJ databases">
        <title>Genome public.</title>
        <authorList>
            <person name="Liu C."/>
            <person name="Sun Q."/>
        </authorList>
    </citation>
    <scope>NUCLEOTIDE SEQUENCE</scope>
    <source>
        <strain evidence="2">N12</strain>
    </source>
</reference>
<gene>
    <name evidence="2" type="ORF">H8744_08020</name>
</gene>
<dbReference type="RefSeq" id="WP_262434346.1">
    <property type="nucleotide sequence ID" value="NZ_JACRTF010000001.1"/>
</dbReference>
<dbReference type="Gene3D" id="2.60.40.10">
    <property type="entry name" value="Immunoglobulins"/>
    <property type="match status" value="1"/>
</dbReference>
<evidence type="ECO:0000313" key="2">
    <source>
        <dbReference type="EMBL" id="MBC8593198.1"/>
    </source>
</evidence>
<dbReference type="AlphaFoldDB" id="A0A926F305"/>
<dbReference type="InterPro" id="IPR024361">
    <property type="entry name" value="BACON"/>
</dbReference>
<dbReference type="InterPro" id="IPR013783">
    <property type="entry name" value="Ig-like_fold"/>
</dbReference>
<feature type="domain" description="BACON" evidence="1">
    <location>
        <begin position="150"/>
        <end position="201"/>
    </location>
</feature>
<keyword evidence="3" id="KW-1185">Reference proteome</keyword>
<protein>
    <recommendedName>
        <fullName evidence="1">BACON domain-containing protein</fullName>
    </recommendedName>
</protein>
<dbReference type="CDD" id="cd14948">
    <property type="entry name" value="BACON"/>
    <property type="match status" value="1"/>
</dbReference>
<dbReference type="SUPFAM" id="SSF69322">
    <property type="entry name" value="Tricorn protease domain 2"/>
    <property type="match status" value="1"/>
</dbReference>
<evidence type="ECO:0000259" key="1">
    <source>
        <dbReference type="Pfam" id="PF13004"/>
    </source>
</evidence>
<dbReference type="SUPFAM" id="SSF49464">
    <property type="entry name" value="Carboxypeptidase regulatory domain-like"/>
    <property type="match status" value="1"/>
</dbReference>